<dbReference type="KEGG" id="pdu:PDUR_26140"/>
<dbReference type="Proteomes" id="UP000029409">
    <property type="component" value="Chromosome"/>
</dbReference>
<proteinExistence type="predicted"/>
<name>A0A089HV64_PAEDU</name>
<sequence length="62" mass="7128">MYKYEFVSISVGTLSGKLKEDYRQVIEQHSARGWKLHSIVPMPVLAGGQVSTLELIFERFEQ</sequence>
<dbReference type="eggNOG" id="ENOG502ZN7D">
    <property type="taxonomic scope" value="Bacteria"/>
</dbReference>
<evidence type="ECO:0008006" key="3">
    <source>
        <dbReference type="Google" id="ProtNLM"/>
    </source>
</evidence>
<keyword evidence="2" id="KW-1185">Reference proteome</keyword>
<evidence type="ECO:0000313" key="2">
    <source>
        <dbReference type="Proteomes" id="UP000029409"/>
    </source>
</evidence>
<protein>
    <recommendedName>
        <fullName evidence="3">DUF4177 domain-containing protein</fullName>
    </recommendedName>
</protein>
<dbReference type="InterPro" id="IPR025234">
    <property type="entry name" value="YjzH-like"/>
</dbReference>
<dbReference type="AlphaFoldDB" id="A0A089HV64"/>
<dbReference type="OrthoDB" id="1739894at2"/>
<accession>A0A089HV64</accession>
<dbReference type="EMBL" id="CP009288">
    <property type="protein sequence ID" value="AIQ14967.1"/>
    <property type="molecule type" value="Genomic_DNA"/>
</dbReference>
<dbReference type="Pfam" id="PF13783">
    <property type="entry name" value="DUF4177"/>
    <property type="match status" value="1"/>
</dbReference>
<dbReference type="RefSeq" id="WP_036593000.1">
    <property type="nucleotide sequence ID" value="NZ_CP009288.1"/>
</dbReference>
<evidence type="ECO:0000313" key="1">
    <source>
        <dbReference type="EMBL" id="AIQ14967.1"/>
    </source>
</evidence>
<reference evidence="1 2" key="1">
    <citation type="submission" date="2014-08" db="EMBL/GenBank/DDBJ databases">
        <title>Comparative genomics of the Paenibacillus odorifer group.</title>
        <authorList>
            <person name="den Bakker H.C."/>
            <person name="Tsai Y.-C."/>
            <person name="Martin N."/>
            <person name="Korlach J."/>
            <person name="Wiedmann M."/>
        </authorList>
    </citation>
    <scope>NUCLEOTIDE SEQUENCE [LARGE SCALE GENOMIC DNA]</scope>
    <source>
        <strain evidence="1 2">DSM 1735</strain>
    </source>
</reference>
<gene>
    <name evidence="1" type="ORF">PDUR_26140</name>
</gene>
<organism evidence="1 2">
    <name type="scientific">Paenibacillus durus</name>
    <name type="common">Paenibacillus azotofixans</name>
    <dbReference type="NCBI Taxonomy" id="44251"/>
    <lineage>
        <taxon>Bacteria</taxon>
        <taxon>Bacillati</taxon>
        <taxon>Bacillota</taxon>
        <taxon>Bacilli</taxon>
        <taxon>Bacillales</taxon>
        <taxon>Paenibacillaceae</taxon>
        <taxon>Paenibacillus</taxon>
    </lineage>
</organism>